<keyword evidence="2" id="KW-0540">Nuclease</keyword>
<dbReference type="OrthoDB" id="185373at2759"/>
<gene>
    <name evidence="10" type="ORF">AK812_SmicGene39458</name>
</gene>
<dbReference type="GO" id="GO:0006308">
    <property type="term" value="P:DNA catabolic process"/>
    <property type="evidence" value="ECO:0007669"/>
    <property type="project" value="InterPro"/>
</dbReference>
<dbReference type="InterPro" id="IPR011990">
    <property type="entry name" value="TPR-like_helical_dom_sf"/>
</dbReference>
<evidence type="ECO:0000256" key="3">
    <source>
        <dbReference type="ARBA" id="ARBA00022723"/>
    </source>
</evidence>
<keyword evidence="6" id="KW-0378">Hydrolase</keyword>
<keyword evidence="8" id="KW-0325">Glycoprotein</keyword>
<dbReference type="GO" id="GO:0016788">
    <property type="term" value="F:hydrolase activity, acting on ester bonds"/>
    <property type="evidence" value="ECO:0007669"/>
    <property type="project" value="InterPro"/>
</dbReference>
<dbReference type="GO" id="GO:0004519">
    <property type="term" value="F:endonuclease activity"/>
    <property type="evidence" value="ECO:0007669"/>
    <property type="project" value="UniProtKB-KW"/>
</dbReference>
<dbReference type="Gene3D" id="1.25.40.10">
    <property type="entry name" value="Tetratricopeptide repeat domain"/>
    <property type="match status" value="4"/>
</dbReference>
<name>A0A1Q9CB55_SYMMI</name>
<dbReference type="Pfam" id="PF02265">
    <property type="entry name" value="S1-P1_nuclease"/>
    <property type="match status" value="1"/>
</dbReference>
<keyword evidence="7" id="KW-1015">Disulfide bond</keyword>
<keyword evidence="5" id="KW-0255">Endonuclease</keyword>
<sequence length="1400" mass="158790">MPSPAYSDLRLRSQTETRIDKIPVSPFSPYSYLNIDSSVTFINLVDAMLRIAFALLSLANAWWDHGHMMVAEIARQQLTSEQLTHINEILKDFSIDYPAASDVVTAAVWPDLIKCSGSFCHTDVIDNMHIFDSWHFNGRPYNPENMKLPAGSNNWQNNPSALYTMTSGFISLGSSNSRFTHNFFIRWLLHVVGDVHQPLHSCDGYFDNDRLGHFPFSDLGGNRIPIESPCANNLHAYWDSAGCSYVVNWSPQIDAVRKQLTANATALVAKYPKTSPAFAGRYVEDELHDCWNALLAGRAATVKPFDVCKQVFFSWSNDTFNNGVERAYAGITRESPIPDDYAAWVKEFSEQQFVLAGYRLGGLLQLVASRSVMSSPGAPHPPGQWTLAAKLFAILSLLLAVLSLPPTLQHFFAVHGNLEHVGFSTHLAMAGCARACHLRGAGRPLTSASTFEVSELENSLRTSSWIRKPAAREGTYFGLRKLERARQCMDFSSRPSESITEHNKAIHRCGEQWTGALQLLQETERRRFRRDVVTCNSALGTLEKACQWQRAVQAVADIRKHRLERNLVTFSTMVSSHRGRGSWPDAVLLLCDIESCQLEVNSVTCNAVVAVLERTSQWSRAVSLLYTMQATRTQATIVTLNSLISSFGRAAESSKALHMTQSICKLHLQPTIVTYSSAVSACEAASDWKKGLEMLNAAHREWLQLNVILYSATISACGKSAMWLHALQLLREMEVISLEPNTITYSSASTACERAAQWQRALLLLDEMERIQVVPDVIVYNATISACEKVGHWRMALYLMSDAFSRKQLLPNTVTYNAVLAAYEKSSRWKTSTWHLNQMKQQQLQLDVITYNSVISACEKNSEWQYAVYMLHQLCTVHLDPSLITYNACISACEKGEEWQLALELLKEVELERLQADIITYNSTISACQKAAQWQLALAILDQLTFLHVRQDVITHNSTMSACERAAQWQQSMALLSNTWRFDSPSQKHAPSLNNPNQRSMSGCHVAIWLAWLCWILAEKVEVPEAHVPCVFPFCSFRCFDGILGQPNRTVFAPNITRVELESLPGTYMYPIGFAIPEEMLVPCLPEKYWPLALSDGRRIHANKEYQFQFYQEQEYRRQYRHAYFGITRKKFGYDCLRHYEIIANGAIPLFLSLGDLPERALPFLPRDFLHKAWGLLGNRSLQALQAKPAKSFKLRHGEMINYYTLLADLMSYARRHLTTKAMAIYVLETVRAVSGRKVETELCPKRILFLSGRIYPDYQRDMLLHGLKKLCPLVVDFPRVDHMYGPNPRIRPDPVHGNWQKSRGDLHSRGFTYSMTLDFDLGRVDRSDVRSKILEHYYEMVIFGSIYRNPAYFQEVQSVYTPSEIVFIDGEDLHLRSPNELAQSGVLFRRELVLGEKVW</sequence>
<keyword evidence="3" id="KW-0479">Metal-binding</keyword>
<evidence type="ECO:0000256" key="9">
    <source>
        <dbReference type="PROSITE-ProRule" id="PRU00708"/>
    </source>
</evidence>
<dbReference type="InterPro" id="IPR003154">
    <property type="entry name" value="S1/P1nuclease"/>
</dbReference>
<evidence type="ECO:0000256" key="8">
    <source>
        <dbReference type="ARBA" id="ARBA00023180"/>
    </source>
</evidence>
<dbReference type="InterPro" id="IPR002885">
    <property type="entry name" value="PPR_rpt"/>
</dbReference>
<dbReference type="Proteomes" id="UP000186817">
    <property type="component" value="Unassembled WGS sequence"/>
</dbReference>
<protein>
    <submittedName>
        <fullName evidence="10">Pentatricopeptide repeat-containing protein, chloroplastic</fullName>
    </submittedName>
</protein>
<feature type="repeat" description="PPR" evidence="9">
    <location>
        <begin position="741"/>
        <end position="775"/>
    </location>
</feature>
<dbReference type="GO" id="GO:0046872">
    <property type="term" value="F:metal ion binding"/>
    <property type="evidence" value="ECO:0007669"/>
    <property type="project" value="UniProtKB-KW"/>
</dbReference>
<dbReference type="Pfam" id="PF13812">
    <property type="entry name" value="PPR_3"/>
    <property type="match status" value="5"/>
</dbReference>
<evidence type="ECO:0000313" key="10">
    <source>
        <dbReference type="EMBL" id="OLP80162.1"/>
    </source>
</evidence>
<evidence type="ECO:0000256" key="4">
    <source>
        <dbReference type="ARBA" id="ARBA00022737"/>
    </source>
</evidence>
<comment type="caution">
    <text evidence="10">The sequence shown here is derived from an EMBL/GenBank/DDBJ whole genome shotgun (WGS) entry which is preliminary data.</text>
</comment>
<dbReference type="PANTHER" id="PTHR47936">
    <property type="entry name" value="PPR_LONG DOMAIN-CONTAINING PROTEIN"/>
    <property type="match status" value="1"/>
</dbReference>
<dbReference type="Pfam" id="PF01535">
    <property type="entry name" value="PPR"/>
    <property type="match status" value="1"/>
</dbReference>
<dbReference type="GO" id="GO:0003676">
    <property type="term" value="F:nucleic acid binding"/>
    <property type="evidence" value="ECO:0007669"/>
    <property type="project" value="InterPro"/>
</dbReference>
<dbReference type="EMBL" id="LSRX01001409">
    <property type="protein sequence ID" value="OLP80162.1"/>
    <property type="molecule type" value="Genomic_DNA"/>
</dbReference>
<feature type="repeat" description="PPR" evidence="9">
    <location>
        <begin position="812"/>
        <end position="846"/>
    </location>
</feature>
<organism evidence="10 11">
    <name type="scientific">Symbiodinium microadriaticum</name>
    <name type="common">Dinoflagellate</name>
    <name type="synonym">Zooxanthella microadriatica</name>
    <dbReference type="NCBI Taxonomy" id="2951"/>
    <lineage>
        <taxon>Eukaryota</taxon>
        <taxon>Sar</taxon>
        <taxon>Alveolata</taxon>
        <taxon>Dinophyceae</taxon>
        <taxon>Suessiales</taxon>
        <taxon>Symbiodiniaceae</taxon>
        <taxon>Symbiodinium</taxon>
    </lineage>
</organism>
<reference evidence="10 11" key="1">
    <citation type="submission" date="2016-02" db="EMBL/GenBank/DDBJ databases">
        <title>Genome analysis of coral dinoflagellate symbionts highlights evolutionary adaptations to a symbiotic lifestyle.</title>
        <authorList>
            <person name="Aranda M."/>
            <person name="Li Y."/>
            <person name="Liew Y.J."/>
            <person name="Baumgarten S."/>
            <person name="Simakov O."/>
            <person name="Wilson M."/>
            <person name="Piel J."/>
            <person name="Ashoor H."/>
            <person name="Bougouffa S."/>
            <person name="Bajic V.B."/>
            <person name="Ryu T."/>
            <person name="Ravasi T."/>
            <person name="Bayer T."/>
            <person name="Micklem G."/>
            <person name="Kim H."/>
            <person name="Bhak J."/>
            <person name="Lajeunesse T.C."/>
            <person name="Voolstra C.R."/>
        </authorList>
    </citation>
    <scope>NUCLEOTIDE SEQUENCE [LARGE SCALE GENOMIC DNA]</scope>
    <source>
        <strain evidence="10 11">CCMP2467</strain>
    </source>
</reference>
<evidence type="ECO:0000256" key="6">
    <source>
        <dbReference type="ARBA" id="ARBA00022801"/>
    </source>
</evidence>
<dbReference type="PROSITE" id="PS51375">
    <property type="entry name" value="PPR"/>
    <property type="match status" value="4"/>
</dbReference>
<evidence type="ECO:0000256" key="1">
    <source>
        <dbReference type="ARBA" id="ARBA00009547"/>
    </source>
</evidence>
<evidence type="ECO:0000256" key="2">
    <source>
        <dbReference type="ARBA" id="ARBA00022722"/>
    </source>
</evidence>
<dbReference type="SUPFAM" id="SSF48537">
    <property type="entry name" value="Phospholipase C/P1 nuclease"/>
    <property type="match status" value="1"/>
</dbReference>
<evidence type="ECO:0000256" key="5">
    <source>
        <dbReference type="ARBA" id="ARBA00022759"/>
    </source>
</evidence>
<keyword evidence="4" id="KW-0677">Repeat</keyword>
<proteinExistence type="inferred from homology"/>
<comment type="similarity">
    <text evidence="1">Belongs to the nuclease type I family.</text>
</comment>
<feature type="repeat" description="PPR" evidence="9">
    <location>
        <begin position="706"/>
        <end position="740"/>
    </location>
</feature>
<dbReference type="PANTHER" id="PTHR47936:SF1">
    <property type="entry name" value="PENTATRICOPEPTIDE REPEAT-CONTAINING PROTEIN GUN1, CHLOROPLASTIC"/>
    <property type="match status" value="1"/>
</dbReference>
<evidence type="ECO:0000313" key="11">
    <source>
        <dbReference type="Proteomes" id="UP000186817"/>
    </source>
</evidence>
<feature type="repeat" description="PPR" evidence="9">
    <location>
        <begin position="847"/>
        <end position="881"/>
    </location>
</feature>
<accession>A0A1Q9CB55</accession>
<keyword evidence="11" id="KW-1185">Reference proteome</keyword>
<dbReference type="CDD" id="cd11010">
    <property type="entry name" value="S1-P1_nuclease"/>
    <property type="match status" value="1"/>
</dbReference>
<dbReference type="Gene3D" id="1.10.575.10">
    <property type="entry name" value="P1 Nuclease"/>
    <property type="match status" value="1"/>
</dbReference>
<dbReference type="InterPro" id="IPR008947">
    <property type="entry name" value="PLipase_C/P1_nuclease_dom_sf"/>
</dbReference>
<evidence type="ECO:0000256" key="7">
    <source>
        <dbReference type="ARBA" id="ARBA00023157"/>
    </source>
</evidence>